<evidence type="ECO:0000256" key="4">
    <source>
        <dbReference type="SAM" id="Phobius"/>
    </source>
</evidence>
<evidence type="ECO:0000313" key="7">
    <source>
        <dbReference type="Proteomes" id="UP000696485"/>
    </source>
</evidence>
<protein>
    <recommendedName>
        <fullName evidence="5">Guanylate cyclase domain-containing protein</fullName>
    </recommendedName>
</protein>
<feature type="transmembrane region" description="Helical" evidence="4">
    <location>
        <begin position="1793"/>
        <end position="1816"/>
    </location>
</feature>
<keyword evidence="4" id="KW-0812">Transmembrane</keyword>
<evidence type="ECO:0000256" key="3">
    <source>
        <dbReference type="SAM" id="MobiDB-lite"/>
    </source>
</evidence>
<evidence type="ECO:0000256" key="2">
    <source>
        <dbReference type="ARBA" id="ARBA00022840"/>
    </source>
</evidence>
<dbReference type="GO" id="GO:0009190">
    <property type="term" value="P:cyclic nucleotide biosynthetic process"/>
    <property type="evidence" value="ECO:0007669"/>
    <property type="project" value="InterPro"/>
</dbReference>
<feature type="region of interest" description="Disordered" evidence="3">
    <location>
        <begin position="1940"/>
        <end position="1974"/>
    </location>
</feature>
<dbReference type="PROSITE" id="PS50125">
    <property type="entry name" value="GUANYLATE_CYCLASE_2"/>
    <property type="match status" value="1"/>
</dbReference>
<dbReference type="InterPro" id="IPR001054">
    <property type="entry name" value="A/G_cyclase"/>
</dbReference>
<evidence type="ECO:0000313" key="6">
    <source>
        <dbReference type="EMBL" id="KAF9327469.1"/>
    </source>
</evidence>
<feature type="transmembrane region" description="Helical" evidence="4">
    <location>
        <begin position="1828"/>
        <end position="1847"/>
    </location>
</feature>
<feature type="compositionally biased region" description="Pro residues" evidence="3">
    <location>
        <begin position="1965"/>
        <end position="1974"/>
    </location>
</feature>
<dbReference type="EMBL" id="JAAAUY010000662">
    <property type="protein sequence ID" value="KAF9327469.1"/>
    <property type="molecule type" value="Genomic_DNA"/>
</dbReference>
<feature type="domain" description="Guanylate cyclase" evidence="5">
    <location>
        <begin position="31"/>
        <end position="91"/>
    </location>
</feature>
<proteinExistence type="predicted"/>
<dbReference type="SUPFAM" id="SSF52540">
    <property type="entry name" value="P-loop containing nucleoside triphosphate hydrolases"/>
    <property type="match status" value="1"/>
</dbReference>
<dbReference type="GO" id="GO:0005524">
    <property type="term" value="F:ATP binding"/>
    <property type="evidence" value="ECO:0007669"/>
    <property type="project" value="UniProtKB-KW"/>
</dbReference>
<evidence type="ECO:0000256" key="1">
    <source>
        <dbReference type="ARBA" id="ARBA00022741"/>
    </source>
</evidence>
<feature type="transmembrane region" description="Helical" evidence="4">
    <location>
        <begin position="1859"/>
        <end position="1879"/>
    </location>
</feature>
<keyword evidence="2" id="KW-0067">ATP-binding</keyword>
<feature type="region of interest" description="Disordered" evidence="3">
    <location>
        <begin position="727"/>
        <end position="774"/>
    </location>
</feature>
<keyword evidence="1" id="KW-0547">Nucleotide-binding</keyword>
<organism evidence="6 7">
    <name type="scientific">Podila minutissima</name>
    <dbReference type="NCBI Taxonomy" id="64525"/>
    <lineage>
        <taxon>Eukaryota</taxon>
        <taxon>Fungi</taxon>
        <taxon>Fungi incertae sedis</taxon>
        <taxon>Mucoromycota</taxon>
        <taxon>Mortierellomycotina</taxon>
        <taxon>Mortierellomycetes</taxon>
        <taxon>Mortierellales</taxon>
        <taxon>Mortierellaceae</taxon>
        <taxon>Podila</taxon>
    </lineage>
</organism>
<evidence type="ECO:0000259" key="5">
    <source>
        <dbReference type="PROSITE" id="PS50125"/>
    </source>
</evidence>
<keyword evidence="4" id="KW-1133">Transmembrane helix</keyword>
<keyword evidence="7" id="KW-1185">Reference proteome</keyword>
<keyword evidence="4" id="KW-0472">Membrane</keyword>
<dbReference type="GO" id="GO:0005737">
    <property type="term" value="C:cytoplasm"/>
    <property type="evidence" value="ECO:0007669"/>
    <property type="project" value="TreeGrafter"/>
</dbReference>
<dbReference type="InterPro" id="IPR029787">
    <property type="entry name" value="Nucleotide_cyclase"/>
</dbReference>
<dbReference type="SUPFAM" id="SSF55073">
    <property type="entry name" value="Nucleotide cyclase"/>
    <property type="match status" value="2"/>
</dbReference>
<dbReference type="GO" id="GO:0035556">
    <property type="term" value="P:intracellular signal transduction"/>
    <property type="evidence" value="ECO:0007669"/>
    <property type="project" value="InterPro"/>
</dbReference>
<dbReference type="PANTHER" id="PTHR16305">
    <property type="entry name" value="TESTICULAR SOLUBLE ADENYLYL CYCLASE"/>
    <property type="match status" value="1"/>
</dbReference>
<reference evidence="6" key="1">
    <citation type="journal article" date="2020" name="Fungal Divers.">
        <title>Resolving the Mortierellaceae phylogeny through synthesis of multi-gene phylogenetics and phylogenomics.</title>
        <authorList>
            <person name="Vandepol N."/>
            <person name="Liber J."/>
            <person name="Desiro A."/>
            <person name="Na H."/>
            <person name="Kennedy M."/>
            <person name="Barry K."/>
            <person name="Grigoriev I.V."/>
            <person name="Miller A.N."/>
            <person name="O'Donnell K."/>
            <person name="Stajich J.E."/>
            <person name="Bonito G."/>
        </authorList>
    </citation>
    <scope>NUCLEOTIDE SEQUENCE</scope>
    <source>
        <strain evidence="6">NVP1</strain>
    </source>
</reference>
<gene>
    <name evidence="6" type="ORF">BG006_009233</name>
</gene>
<dbReference type="Gene3D" id="3.30.70.1230">
    <property type="entry name" value="Nucleotide cyclase"/>
    <property type="match status" value="3"/>
</dbReference>
<sequence>MRFVGTRFVRSLHQKHDCPIKTPFIFNQFGAVLMVDIVGFSQMTSIASSKGDVGAEMLASQIGSYFDLAIRIIESHGGDVVKFLGDALLVVFQPEPDLDVTNFSKNPQSPLLADEDPAVVLKRHQLLVRKAVECGLELLARLSNYRIYLSEREFARKLSGATALDDVSVENNTMAEGMLIAPGLQSTGARGTGGAGQSGIGSITSPRFSMTVNGEADDVFWNDVCTDPNAMSASYCAWPSPPPNNSHSTTSNANMITNSSRTIANITANTVTTRKASISSLASDLTFLHPDLAIFDKPPNQDPASQAPSRRASIANTTPEFPSFKLGNRSPRVSISGQGDSGGMAPDESSDDAHDLQLHMALSAANIVIGDVGSDNDLDNMLVQETGRLEYAVCSDNMATIEDALSMARAGEVTITKNAWKYVNADAYPWSEPRRNCYILKNIQEPLANAPLPRVRNDKIVSASVERFIQQFAVDDKGATLLCAFGLPYPRSHETEALFAAKTAWVIRTRFLENDIQGFKISLATGVIFTSTIGNEFRRDPAIEGDTIVIAVRILKLDYAMNSIVCDEATMKACSSDHSGLCVFEDRGDEYVKGKIHPLRIFRLIHFGAKKQTRRPFDATIDETIGYGPERDKVVQFIDAWSKHPDKNTILVSGPRGSGKSMFYQQIVHIADSSEYQICSAASVEVEKNTEYYPCKFLLLGIFDIMRKADIPFTDRSHQVVPKMIPLPEAFNPDHDNPVTNADGDDDDEGRPALAPSGDVHSSQGRRRSSTFSADMAVSPTISQYEEPSARTSANMTKLEAFINICLCKMGQRDCSLIPALHDIIANISSDNSHPLASYHDDKIFTDFIVDILNYASKFVKVIIMLEDIQWCDSKSLDVFFSIHDRCPAVLVVLFSRPLRDYGGNTLRWVTNERNHLDISLEGLKRREIEQALLRAFKPNGVTSISREVIELVQDRTKGNPKFVKNMANMLKEFCHVNIVDGELLTTGQDSNVTEATAKNIDEMIVKQDRKKTTLMQYDRLGPKFQEFLKIASCLSERFSLAEVAAIRPIESLLGVPDPGRTYAQLISDQDTYKFLNMATEQQTNIQFSDNAVLQTIFTFGSSSTARDIYDSIPYEDRVGYHLRMGQFYESFLAQGADDPTTATMNCQDLLPQITRHYLKTEHTEKKLKYLRALAEFHLKSNMLTDTTQNINEIINILETEKGACDILSKEDLADIYAMKGESLAKRMRIEEAEPALMASLQQYGVFWPTTKRQWKTELWKKKINFLFHYHRGALPVRHRRYNHKNVADAYDYQRTVSPFDEKLASSPPFPTSPKSKLDLKTQVRLRRIIRVFSCLQNIFFWRTHPDAALLSCYYTLYFSRQLGIPSGDQTASLGRVAILLYFRGKKRKCEAYMNEALRANKAGQTTDGMLPAMQAFVEYAEGHRDEAHQLLNIAINESKTFGVVSSLASFYRAVTTKCAYRMWEGALSTHPEDCQLLRTMSAVAIQNGDTEGEALFAIPTLANLLIQDRYHDAESWVVLIEKHIMPKATQTNRLMVNAMLAYYYVKTGNFAKSKIYLQLWAERIQEQGFGAHPFPLMSCQFVIMTIYDLNETVRPQARRGSVSSGSNTHPQNNFSIISKTSTLSSVPSGSPVEADPLSPTMLDKILVHAIQYLKIEPYQTLASALTWLAEAERCFLFPNKEKEGFQKLAQGYREVSARIEGVTFVHAYYLTQLGRHTECELKDGYYKKAHQLFLIMSMNPQIWLTDPTSKFIPPAVVKGLSSTSVNDLPRAAFAFASCYSIFYDDSGQEETYLSYVLPRYFSVLTFAVYFCVLFSTKNVARSTRNRARLTAIMAVVWVALDMHWFWTATWCRHCRRHYFLDPMQLLPTSFMVLVESLWTFRSAKRRMQEEARLELIAEVQDQTAHVLIPVHGYQMESIYLPTGEGSCLAVAAPAYTRHSRHSTDLESPCPTRPMVESRAADISDPPPTYSRQG</sequence>
<feature type="region of interest" description="Disordered" evidence="3">
    <location>
        <begin position="294"/>
        <end position="351"/>
    </location>
</feature>
<dbReference type="Proteomes" id="UP000696485">
    <property type="component" value="Unassembled WGS sequence"/>
</dbReference>
<dbReference type="InterPro" id="IPR027417">
    <property type="entry name" value="P-loop_NTPase"/>
</dbReference>
<name>A0A9P5VJL2_9FUNG</name>
<dbReference type="PANTHER" id="PTHR16305:SF28">
    <property type="entry name" value="GUANYLATE CYCLASE DOMAIN-CONTAINING PROTEIN"/>
    <property type="match status" value="1"/>
</dbReference>
<feature type="compositionally biased region" description="Polar residues" evidence="3">
    <location>
        <begin position="302"/>
        <end position="320"/>
    </location>
</feature>
<comment type="caution">
    <text evidence="6">The sequence shown here is derived from an EMBL/GenBank/DDBJ whole genome shotgun (WGS) entry which is preliminary data.</text>
</comment>
<dbReference type="GO" id="GO:0004016">
    <property type="term" value="F:adenylate cyclase activity"/>
    <property type="evidence" value="ECO:0007669"/>
    <property type="project" value="TreeGrafter"/>
</dbReference>
<dbReference type="CDD" id="cd07302">
    <property type="entry name" value="CHD"/>
    <property type="match status" value="1"/>
</dbReference>
<accession>A0A9P5VJL2</accession>